<dbReference type="InterPro" id="IPR000601">
    <property type="entry name" value="PKD_dom"/>
</dbReference>
<dbReference type="InterPro" id="IPR013783">
    <property type="entry name" value="Ig-like_fold"/>
</dbReference>
<dbReference type="Proteomes" id="UP000278907">
    <property type="component" value="Unassembled WGS sequence"/>
</dbReference>
<evidence type="ECO:0000313" key="2">
    <source>
        <dbReference type="EMBL" id="RKH76817.1"/>
    </source>
</evidence>
<comment type="caution">
    <text evidence="2">The sequence shown here is derived from an EMBL/GenBank/DDBJ whole genome shotgun (WGS) entry which is preliminary data.</text>
</comment>
<protein>
    <submittedName>
        <fullName evidence="2">PKD domain-containing protein</fullName>
    </submittedName>
</protein>
<keyword evidence="3" id="KW-1185">Reference proteome</keyword>
<dbReference type="Gene3D" id="2.60.40.10">
    <property type="entry name" value="Immunoglobulins"/>
    <property type="match status" value="1"/>
</dbReference>
<feature type="domain" description="PKD" evidence="1">
    <location>
        <begin position="24"/>
        <end position="51"/>
    </location>
</feature>
<dbReference type="InterPro" id="IPR035986">
    <property type="entry name" value="PKD_dom_sf"/>
</dbReference>
<organism evidence="2 3">
    <name type="scientific">Corallococcus praedator</name>
    <dbReference type="NCBI Taxonomy" id="2316724"/>
    <lineage>
        <taxon>Bacteria</taxon>
        <taxon>Pseudomonadati</taxon>
        <taxon>Myxococcota</taxon>
        <taxon>Myxococcia</taxon>
        <taxon>Myxococcales</taxon>
        <taxon>Cystobacterineae</taxon>
        <taxon>Myxococcaceae</taxon>
        <taxon>Corallococcus</taxon>
    </lineage>
</organism>
<dbReference type="Pfam" id="PF18911">
    <property type="entry name" value="PKD_4"/>
    <property type="match status" value="1"/>
</dbReference>
<accession>A0ABX9Q2Z2</accession>
<name>A0ABX9Q2Z2_9BACT</name>
<sequence>MLCEGQRIDFLGSYFTEGLSSIVWNFGDGGISNVGGNVSHAYDTSGVFTVS</sequence>
<gene>
    <name evidence="2" type="ORF">D7Y13_44230</name>
</gene>
<reference evidence="2 3" key="1">
    <citation type="submission" date="2018-09" db="EMBL/GenBank/DDBJ databases">
        <authorList>
            <person name="Livingstone P.G."/>
            <person name="Whitworth D.E."/>
        </authorList>
    </citation>
    <scope>NUCLEOTIDE SEQUENCE [LARGE SCALE GENOMIC DNA]</scope>
    <source>
        <strain evidence="2 3">CA031B</strain>
    </source>
</reference>
<dbReference type="PROSITE" id="PS50093">
    <property type="entry name" value="PKD"/>
    <property type="match status" value="1"/>
</dbReference>
<evidence type="ECO:0000259" key="1">
    <source>
        <dbReference type="PROSITE" id="PS50093"/>
    </source>
</evidence>
<dbReference type="SUPFAM" id="SSF49299">
    <property type="entry name" value="PKD domain"/>
    <property type="match status" value="1"/>
</dbReference>
<evidence type="ECO:0000313" key="3">
    <source>
        <dbReference type="Proteomes" id="UP000278907"/>
    </source>
</evidence>
<feature type="non-terminal residue" evidence="2">
    <location>
        <position position="51"/>
    </location>
</feature>
<dbReference type="EMBL" id="RAWI01001308">
    <property type="protein sequence ID" value="RKH76817.1"/>
    <property type="molecule type" value="Genomic_DNA"/>
</dbReference>
<proteinExistence type="predicted"/>